<evidence type="ECO:0000313" key="2">
    <source>
        <dbReference type="Proteomes" id="UP000001654"/>
    </source>
</evidence>
<reference evidence="1 2" key="1">
    <citation type="journal article" date="2010" name="BMC Genomics">
        <title>The complete genome of Zunongwangia profunda SM-A87 reveals its adaptation to the deep-sea environment and ecological role in sedimentary organic nitrogen degradation.</title>
        <authorList>
            <person name="Qin Q.L."/>
            <person name="Zhang X.Y."/>
            <person name="Wang X.M."/>
            <person name="Liu G.M."/>
            <person name="Chen X.L."/>
            <person name="Xie B.B."/>
            <person name="Dang H.Y."/>
            <person name="Zhou B.C."/>
            <person name="Yu J."/>
            <person name="Zhang Y.Z."/>
        </authorList>
    </citation>
    <scope>NUCLEOTIDE SEQUENCE [LARGE SCALE GENOMIC DNA]</scope>
    <source>
        <strain evidence="2">DSM 18752 / CCTCC AB 206139 / SM-A87</strain>
    </source>
</reference>
<name>D5BJL0_ZUNPS</name>
<proteinExistence type="predicted"/>
<gene>
    <name evidence="1" type="ordered locus">ZPR_1340</name>
</gene>
<dbReference type="AlphaFoldDB" id="D5BJL0"/>
<dbReference type="EMBL" id="CP001650">
    <property type="protein sequence ID" value="ADF51676.1"/>
    <property type="molecule type" value="Genomic_DNA"/>
</dbReference>
<protein>
    <submittedName>
        <fullName evidence="1">Uncharacterized protein</fullName>
    </submittedName>
</protein>
<dbReference type="KEGG" id="zpr:ZPR_1340"/>
<dbReference type="HOGENOM" id="CLU_3384564_0_0_10"/>
<sequence length="33" mass="3915">MKSTCFSPIKKENEEVYLPRLLNMILDLLKFIS</sequence>
<dbReference type="Proteomes" id="UP000001654">
    <property type="component" value="Chromosome"/>
</dbReference>
<accession>D5BJL0</accession>
<keyword evidence="2" id="KW-1185">Reference proteome</keyword>
<organism evidence="1 2">
    <name type="scientific">Zunongwangia profunda (strain DSM 18752 / CCTCC AB 206139 / SM-A87)</name>
    <name type="common">Wangia profunda</name>
    <dbReference type="NCBI Taxonomy" id="655815"/>
    <lineage>
        <taxon>Bacteria</taxon>
        <taxon>Pseudomonadati</taxon>
        <taxon>Bacteroidota</taxon>
        <taxon>Flavobacteriia</taxon>
        <taxon>Flavobacteriales</taxon>
        <taxon>Flavobacteriaceae</taxon>
        <taxon>Zunongwangia</taxon>
    </lineage>
</organism>
<evidence type="ECO:0000313" key="1">
    <source>
        <dbReference type="EMBL" id="ADF51676.1"/>
    </source>
</evidence>